<feature type="chain" id="PRO_5022145515" evidence="1">
    <location>
        <begin position="25"/>
        <end position="44"/>
    </location>
</feature>
<evidence type="ECO:0000256" key="1">
    <source>
        <dbReference type="SAM" id="SignalP"/>
    </source>
</evidence>
<keyword evidence="3" id="KW-1185">Reference proteome</keyword>
<accession>A0A511N9G8</accession>
<proteinExistence type="predicted"/>
<dbReference type="Proteomes" id="UP000321306">
    <property type="component" value="Unassembled WGS sequence"/>
</dbReference>
<sequence length="44" mass="4675">MKIKKIIATFLAVLLCGTLTTSFAMYPKMPPEKDGGCHVSGDGC</sequence>
<evidence type="ECO:0000313" key="2">
    <source>
        <dbReference type="EMBL" id="GEM49138.1"/>
    </source>
</evidence>
<reference evidence="2 3" key="1">
    <citation type="submission" date="2019-07" db="EMBL/GenBank/DDBJ databases">
        <title>Whole genome shotgun sequence of Deinococcus cellulosilyticus NBRC 106333.</title>
        <authorList>
            <person name="Hosoyama A."/>
            <person name="Uohara A."/>
            <person name="Ohji S."/>
            <person name="Ichikawa N."/>
        </authorList>
    </citation>
    <scope>NUCLEOTIDE SEQUENCE [LARGE SCALE GENOMIC DNA]</scope>
    <source>
        <strain evidence="2 3">NBRC 106333</strain>
    </source>
</reference>
<organism evidence="2 3">
    <name type="scientific">Deinococcus cellulosilyticus (strain DSM 18568 / NBRC 106333 / KACC 11606 / 5516J-15)</name>
    <dbReference type="NCBI Taxonomy" id="1223518"/>
    <lineage>
        <taxon>Bacteria</taxon>
        <taxon>Thermotogati</taxon>
        <taxon>Deinococcota</taxon>
        <taxon>Deinococci</taxon>
        <taxon>Deinococcales</taxon>
        <taxon>Deinococcaceae</taxon>
        <taxon>Deinococcus</taxon>
    </lineage>
</organism>
<protein>
    <submittedName>
        <fullName evidence="2">Uncharacterized protein</fullName>
    </submittedName>
</protein>
<gene>
    <name evidence="2" type="ORF">DC3_47730</name>
</gene>
<keyword evidence="1" id="KW-0732">Signal</keyword>
<dbReference type="EMBL" id="BJXB01000028">
    <property type="protein sequence ID" value="GEM49138.1"/>
    <property type="molecule type" value="Genomic_DNA"/>
</dbReference>
<feature type="signal peptide" evidence="1">
    <location>
        <begin position="1"/>
        <end position="24"/>
    </location>
</feature>
<evidence type="ECO:0000313" key="3">
    <source>
        <dbReference type="Proteomes" id="UP000321306"/>
    </source>
</evidence>
<comment type="caution">
    <text evidence="2">The sequence shown here is derived from an EMBL/GenBank/DDBJ whole genome shotgun (WGS) entry which is preliminary data.</text>
</comment>
<dbReference type="RefSeq" id="WP_281292590.1">
    <property type="nucleotide sequence ID" value="NZ_BJXB01000028.1"/>
</dbReference>
<dbReference type="AlphaFoldDB" id="A0A511N9G8"/>
<name>A0A511N9G8_DEIC1</name>